<dbReference type="PROSITE" id="PS50088">
    <property type="entry name" value="ANK_REPEAT"/>
    <property type="match status" value="1"/>
</dbReference>
<comment type="caution">
    <text evidence="12">The sequence shown here is derived from an EMBL/GenBank/DDBJ whole genome shotgun (WGS) entry which is preliminary data.</text>
</comment>
<feature type="region of interest" description="Disordered" evidence="10">
    <location>
        <begin position="36"/>
        <end position="57"/>
    </location>
</feature>
<protein>
    <recommendedName>
        <fullName evidence="3">glutaminase</fullName>
        <ecNumber evidence="3">3.5.1.2</ecNumber>
    </recommendedName>
    <alternativeName>
        <fullName evidence="8">L-glutamine amidohydrolase</fullName>
    </alternativeName>
</protein>
<dbReference type="EMBL" id="MTYJ01000105">
    <property type="protein sequence ID" value="OQV14429.1"/>
    <property type="molecule type" value="Genomic_DNA"/>
</dbReference>
<feature type="compositionally biased region" description="Basic and acidic residues" evidence="10">
    <location>
        <begin position="99"/>
        <end position="110"/>
    </location>
</feature>
<dbReference type="Pfam" id="PF17959">
    <property type="entry name" value="EF-hand_14"/>
    <property type="match status" value="1"/>
</dbReference>
<evidence type="ECO:0000256" key="5">
    <source>
        <dbReference type="ARBA" id="ARBA00022801"/>
    </source>
</evidence>
<dbReference type="OrthoDB" id="9995210at2759"/>
<dbReference type="GO" id="GO:0006543">
    <property type="term" value="P:L-glutamine catabolic process"/>
    <property type="evidence" value="ECO:0007669"/>
    <property type="project" value="TreeGrafter"/>
</dbReference>
<proteinExistence type="inferred from homology"/>
<evidence type="ECO:0000313" key="13">
    <source>
        <dbReference type="Proteomes" id="UP000192578"/>
    </source>
</evidence>
<dbReference type="PROSITE" id="PS50297">
    <property type="entry name" value="ANK_REP_REGION"/>
    <property type="match status" value="1"/>
</dbReference>
<dbReference type="AlphaFoldDB" id="A0A1W0WGV6"/>
<dbReference type="SUPFAM" id="SSF48403">
    <property type="entry name" value="Ankyrin repeat"/>
    <property type="match status" value="1"/>
</dbReference>
<dbReference type="SUPFAM" id="SSF56601">
    <property type="entry name" value="beta-lactamase/transpeptidase-like"/>
    <property type="match status" value="1"/>
</dbReference>
<keyword evidence="13" id="KW-1185">Reference proteome</keyword>
<evidence type="ECO:0000256" key="10">
    <source>
        <dbReference type="SAM" id="MobiDB-lite"/>
    </source>
</evidence>
<accession>A0A1W0WGV6</accession>
<dbReference type="Gene3D" id="1.25.40.20">
    <property type="entry name" value="Ankyrin repeat-containing domain"/>
    <property type="match status" value="1"/>
</dbReference>
<dbReference type="HAMAP" id="MF_00313">
    <property type="entry name" value="Glutaminase"/>
    <property type="match status" value="1"/>
</dbReference>
<dbReference type="InterPro" id="IPR041541">
    <property type="entry name" value="Glutaminase_EF-hand"/>
</dbReference>
<evidence type="ECO:0000256" key="1">
    <source>
        <dbReference type="ARBA" id="ARBA00011076"/>
    </source>
</evidence>
<dbReference type="InterPro" id="IPR012338">
    <property type="entry name" value="Beta-lactam/transpept-like"/>
</dbReference>
<dbReference type="Gene3D" id="3.40.710.10">
    <property type="entry name" value="DD-peptidase/beta-lactamase superfamily"/>
    <property type="match status" value="1"/>
</dbReference>
<dbReference type="Pfam" id="PF12796">
    <property type="entry name" value="Ank_2"/>
    <property type="match status" value="1"/>
</dbReference>
<name>A0A1W0WGV6_HYPEX</name>
<organism evidence="12 13">
    <name type="scientific">Hypsibius exemplaris</name>
    <name type="common">Freshwater tardigrade</name>
    <dbReference type="NCBI Taxonomy" id="2072580"/>
    <lineage>
        <taxon>Eukaryota</taxon>
        <taxon>Metazoa</taxon>
        <taxon>Ecdysozoa</taxon>
        <taxon>Tardigrada</taxon>
        <taxon>Eutardigrada</taxon>
        <taxon>Parachela</taxon>
        <taxon>Hypsibioidea</taxon>
        <taxon>Hypsibiidae</taxon>
        <taxon>Hypsibius</taxon>
    </lineage>
</organism>
<dbReference type="PANTHER" id="PTHR12544:SF29">
    <property type="entry name" value="GLUTAMINASE"/>
    <property type="match status" value="1"/>
</dbReference>
<evidence type="ECO:0000256" key="3">
    <source>
        <dbReference type="ARBA" id="ARBA00012918"/>
    </source>
</evidence>
<dbReference type="InterPro" id="IPR002110">
    <property type="entry name" value="Ankyrin_rpt"/>
</dbReference>
<dbReference type="InterPro" id="IPR015868">
    <property type="entry name" value="Glutaminase"/>
</dbReference>
<keyword evidence="4" id="KW-0677">Repeat</keyword>
<feature type="region of interest" description="Disordered" evidence="10">
    <location>
        <begin position="71"/>
        <end position="110"/>
    </location>
</feature>
<feature type="repeat" description="ANK" evidence="9">
    <location>
        <begin position="589"/>
        <end position="612"/>
    </location>
</feature>
<dbReference type="FunFam" id="1.25.40.20:FF:000069">
    <property type="entry name" value="Glutaminase, isoform E"/>
    <property type="match status" value="1"/>
</dbReference>
<dbReference type="Proteomes" id="UP000192578">
    <property type="component" value="Unassembled WGS sequence"/>
</dbReference>
<sequence>MFRCPNGFVLAVKEISRRNPGLSAAAAATSSPVAARRFKSSNSVISTSPAPSGPSPARLINVARQLRGDFQSRSSRYASSTHSSSASGGGSKPVVPYEYHADPDDPYEREGENVKEIPYLIPSALPSNVTTNPDVKNIEDLLFDVFKNPDGKVPIGKFVQTLLNTGLRKNDPRLEDFFRHIANAQQKCNDISDSFALTVDRETFQACIRENLLLISRAFLNSFIIPEWSDFCSSIDEIYWNCRATKDGKVANYIPQLARFSPDYWGVSICTVDGQRHSIGNTDIPFCLQSCSKPLSYLLALEELGPEIVHQYVGQEPSGRIFNELVLDHNRKPHNPLVNAGAIIITSLLKRQSTLADRFDYVLKNFQRMAGAEHVGFSNATFLSERETADRNYALGYYMREHKCFPEGSNLQETLDFYFQLCSVEVNCDSAAVMAATMAHGGMCPITGERLVKNSSVRDALSLMYSCGMYDYSGQFAFRVGLPAKSGVCGAIMVVIPNVAGICVWSPPLDHYGNSVRGVDFCEEFVSRFNFHNFDSVRQSKKKTDPRHQKSEAKGLRVVSLLFSAASGDIVALRRLYLKGLDMNQSDYDGRTALHLAASEGHEEVVRFLLERCNVVHNSKDRWGRTPEDDAEQFGHDRVVQILKEWEKQLDLRMAPFHPEDAPDTPAVVPTSL</sequence>
<dbReference type="NCBIfam" id="TIGR03814">
    <property type="entry name" value="Gln_ase"/>
    <property type="match status" value="1"/>
</dbReference>
<keyword evidence="6 9" id="KW-0040">ANK repeat</keyword>
<feature type="compositionally biased region" description="Low complexity" evidence="10">
    <location>
        <begin position="72"/>
        <end position="86"/>
    </location>
</feature>
<gene>
    <name evidence="12" type="ORF">BV898_11406</name>
</gene>
<dbReference type="GO" id="GO:0004359">
    <property type="term" value="F:glutaminase activity"/>
    <property type="evidence" value="ECO:0007669"/>
    <property type="project" value="UniProtKB-EC"/>
</dbReference>
<comment type="catalytic activity">
    <reaction evidence="7">
        <text>L-glutamine + H2O = L-glutamate + NH4(+)</text>
        <dbReference type="Rhea" id="RHEA:15889"/>
        <dbReference type="ChEBI" id="CHEBI:15377"/>
        <dbReference type="ChEBI" id="CHEBI:28938"/>
        <dbReference type="ChEBI" id="CHEBI:29985"/>
        <dbReference type="ChEBI" id="CHEBI:58359"/>
        <dbReference type="EC" id="3.5.1.2"/>
    </reaction>
</comment>
<comment type="subunit">
    <text evidence="2">Homotetramer.</text>
</comment>
<keyword evidence="5" id="KW-0378">Hydrolase</keyword>
<reference evidence="13" key="1">
    <citation type="submission" date="2017-01" db="EMBL/GenBank/DDBJ databases">
        <title>Comparative genomics of anhydrobiosis in the tardigrade Hypsibius dujardini.</title>
        <authorList>
            <person name="Yoshida Y."/>
            <person name="Koutsovoulos G."/>
            <person name="Laetsch D."/>
            <person name="Stevens L."/>
            <person name="Kumar S."/>
            <person name="Horikawa D."/>
            <person name="Ishino K."/>
            <person name="Komine S."/>
            <person name="Tomita M."/>
            <person name="Blaxter M."/>
            <person name="Arakawa K."/>
        </authorList>
    </citation>
    <scope>NUCLEOTIDE SEQUENCE [LARGE SCALE GENOMIC DNA]</scope>
    <source>
        <strain evidence="13">Z151</strain>
    </source>
</reference>
<evidence type="ECO:0000313" key="12">
    <source>
        <dbReference type="EMBL" id="OQV14429.1"/>
    </source>
</evidence>
<dbReference type="Pfam" id="PF04960">
    <property type="entry name" value="Glutaminase"/>
    <property type="match status" value="1"/>
</dbReference>
<evidence type="ECO:0000256" key="9">
    <source>
        <dbReference type="PROSITE-ProRule" id="PRU00023"/>
    </source>
</evidence>
<evidence type="ECO:0000256" key="8">
    <source>
        <dbReference type="ARBA" id="ARBA00077251"/>
    </source>
</evidence>
<dbReference type="GO" id="GO:0006537">
    <property type="term" value="P:glutamate biosynthetic process"/>
    <property type="evidence" value="ECO:0007669"/>
    <property type="project" value="TreeGrafter"/>
</dbReference>
<comment type="similarity">
    <text evidence="1">Belongs to the glutaminase family.</text>
</comment>
<evidence type="ECO:0000256" key="2">
    <source>
        <dbReference type="ARBA" id="ARBA00011881"/>
    </source>
</evidence>
<evidence type="ECO:0000256" key="4">
    <source>
        <dbReference type="ARBA" id="ARBA00022737"/>
    </source>
</evidence>
<evidence type="ECO:0000256" key="7">
    <source>
        <dbReference type="ARBA" id="ARBA00049534"/>
    </source>
</evidence>
<dbReference type="EC" id="3.5.1.2" evidence="3"/>
<feature type="domain" description="Glutaminase EF-hand" evidence="11">
    <location>
        <begin position="138"/>
        <end position="226"/>
    </location>
</feature>
<evidence type="ECO:0000256" key="6">
    <source>
        <dbReference type="ARBA" id="ARBA00023043"/>
    </source>
</evidence>
<dbReference type="SMART" id="SM00248">
    <property type="entry name" value="ANK"/>
    <property type="match status" value="1"/>
</dbReference>
<dbReference type="PANTHER" id="PTHR12544">
    <property type="entry name" value="GLUTAMINASE"/>
    <property type="match status" value="1"/>
</dbReference>
<dbReference type="FunFam" id="3.40.710.10:FF:000008">
    <property type="entry name" value="Glutaminase, isoform E"/>
    <property type="match status" value="1"/>
</dbReference>
<dbReference type="Gene3D" id="1.10.238.210">
    <property type="match status" value="1"/>
</dbReference>
<evidence type="ECO:0000259" key="11">
    <source>
        <dbReference type="Pfam" id="PF17959"/>
    </source>
</evidence>
<dbReference type="InterPro" id="IPR036770">
    <property type="entry name" value="Ankyrin_rpt-contain_sf"/>
</dbReference>